<evidence type="ECO:0008006" key="4">
    <source>
        <dbReference type="Google" id="ProtNLM"/>
    </source>
</evidence>
<dbReference type="PANTHER" id="PTHR43591:SF105">
    <property type="entry name" value="METHYLTRANSFERASE DOMAIN-CONTAINING PROTEIN-RELATED"/>
    <property type="match status" value="1"/>
</dbReference>
<evidence type="ECO:0000313" key="2">
    <source>
        <dbReference type="EnsemblFungi" id="FOXG_14515P0"/>
    </source>
</evidence>
<comment type="similarity">
    <text evidence="1">Belongs to the methyltransferase superfamily. LaeA methyltransferase family.</text>
</comment>
<dbReference type="PANTHER" id="PTHR43591">
    <property type="entry name" value="METHYLTRANSFERASE"/>
    <property type="match status" value="1"/>
</dbReference>
<dbReference type="GO" id="GO:0008168">
    <property type="term" value="F:methyltransferase activity"/>
    <property type="evidence" value="ECO:0007669"/>
    <property type="project" value="TreeGrafter"/>
</dbReference>
<organism evidence="2 3">
    <name type="scientific">Fusarium oxysporum (strain Fo5176)</name>
    <name type="common">Fusarium vascular wilt</name>
    <dbReference type="NCBI Taxonomy" id="660025"/>
    <lineage>
        <taxon>Eukaryota</taxon>
        <taxon>Fungi</taxon>
        <taxon>Dikarya</taxon>
        <taxon>Ascomycota</taxon>
        <taxon>Pezizomycotina</taxon>
        <taxon>Sordariomycetes</taxon>
        <taxon>Hypocreomycetidae</taxon>
        <taxon>Hypocreales</taxon>
        <taxon>Nectriaceae</taxon>
        <taxon>Fusarium</taxon>
        <taxon>Fusarium oxysporum species complex</taxon>
    </lineage>
</organism>
<dbReference type="Pfam" id="PF13489">
    <property type="entry name" value="Methyltransf_23"/>
    <property type="match status" value="1"/>
</dbReference>
<name>A0A0D2YDX9_FUSOF</name>
<reference evidence="2" key="2">
    <citation type="submission" date="2025-08" db="UniProtKB">
        <authorList>
            <consortium name="EnsemblFungi"/>
        </authorList>
    </citation>
    <scope>IDENTIFICATION</scope>
    <source>
        <strain evidence="2">4287 / CBS 123668 / FGSC 9935 / NRRL 34936</strain>
    </source>
</reference>
<reference evidence="3" key="1">
    <citation type="journal article" date="2012" name="Mol. Plant Microbe Interact.">
        <title>A highly conserved effector in Fusarium oxysporum is required for full virulence on Arabidopsis.</title>
        <authorList>
            <person name="Thatcher L.F."/>
            <person name="Gardiner D.M."/>
            <person name="Kazan K."/>
            <person name="Manners J."/>
        </authorList>
    </citation>
    <scope>NUCLEOTIDE SEQUENCE [LARGE SCALE GENOMIC DNA]</scope>
    <source>
        <strain evidence="3">Fo5176</strain>
    </source>
</reference>
<dbReference type="Proteomes" id="UP000002489">
    <property type="component" value="Unassembled WGS sequence"/>
</dbReference>
<sequence>MALQDSQQEGSTPPPEPVIQIQDAIAAGDDDDADSSIGERMKDWLYVRTLDGDLAVCPKAKGAKRVLDMGTGTGSWAIDYVSLLTSRRSVPPNVSFEIDDLEKEWTWTQKFDFIFARMMLGCFTDFPQIIKVAFDNLEPGGYLELQDMSLPARSDDGTLHPESYLSKWCKSCFEAGQNLGRPVFPTTEYKDYLAAAGFVDIVEVQQKWPTNPWPRDRKFKELGAWACANIAGGLDGLSLAYFTRGLGWSTEETRVFCAHVRKDLQNPKIHAYWPM</sequence>
<dbReference type="Gene3D" id="3.40.50.150">
    <property type="entry name" value="Vaccinia Virus protein VP39"/>
    <property type="match status" value="1"/>
</dbReference>
<proteinExistence type="inferred from homology"/>
<evidence type="ECO:0000313" key="3">
    <source>
        <dbReference type="Proteomes" id="UP000002489"/>
    </source>
</evidence>
<dbReference type="CDD" id="cd02440">
    <property type="entry name" value="AdoMet_MTases"/>
    <property type="match status" value="1"/>
</dbReference>
<dbReference type="SUPFAM" id="SSF53335">
    <property type="entry name" value="S-adenosyl-L-methionine-dependent methyltransferases"/>
    <property type="match status" value="1"/>
</dbReference>
<accession>A0A0D2YDX9</accession>
<dbReference type="AlphaFoldDB" id="A0A0D2YDX9"/>
<dbReference type="InterPro" id="IPR029063">
    <property type="entry name" value="SAM-dependent_MTases_sf"/>
</dbReference>
<dbReference type="EnsemblFungi" id="FOXG_14515T0">
    <property type="protein sequence ID" value="FOXG_14515P0"/>
    <property type="gene ID" value="FOXG_14515"/>
</dbReference>
<evidence type="ECO:0000256" key="1">
    <source>
        <dbReference type="ARBA" id="ARBA00038158"/>
    </source>
</evidence>
<protein>
    <recommendedName>
        <fullName evidence="4">Methyltransferase tdiE</fullName>
    </recommendedName>
</protein>